<dbReference type="EMBL" id="JACHVQ010000002">
    <property type="protein sequence ID" value="MBB2893234.1"/>
    <property type="molecule type" value="Genomic_DNA"/>
</dbReference>
<sequence length="124" mass="13153">MQGSHRPLRFTNISNTVCKLTGAPGVSYVAGDDGHQVGRAADRIVGHQPVVLIPNATASAGPFLSSAPRKSDCQQVAVRGLRVYPPDSYRSAYLPLPEFTCKPPQSRSYLKVGPILPGPNNSGV</sequence>
<keyword evidence="3" id="KW-1185">Reference proteome</keyword>
<accession>A0A839NB84</accession>
<dbReference type="InterPro" id="IPR025326">
    <property type="entry name" value="DUF4232"/>
</dbReference>
<protein>
    <recommendedName>
        <fullName evidence="1">DUF4232 domain-containing protein</fullName>
    </recommendedName>
</protein>
<reference evidence="2 3" key="1">
    <citation type="submission" date="2020-08" db="EMBL/GenBank/DDBJ databases">
        <title>Sequencing the genomes of 1000 actinobacteria strains.</title>
        <authorList>
            <person name="Klenk H.-P."/>
        </authorList>
    </citation>
    <scope>NUCLEOTIDE SEQUENCE [LARGE SCALE GENOMIC DNA]</scope>
    <source>
        <strain evidence="2 3">DSM 105369</strain>
    </source>
</reference>
<dbReference type="AlphaFoldDB" id="A0A839NB84"/>
<name>A0A839NB84_9MICO</name>
<feature type="domain" description="DUF4232" evidence="1">
    <location>
        <begin position="3"/>
        <end position="114"/>
    </location>
</feature>
<gene>
    <name evidence="2" type="ORF">FHU39_003252</name>
</gene>
<proteinExistence type="predicted"/>
<dbReference type="Proteomes" id="UP000559182">
    <property type="component" value="Unassembled WGS sequence"/>
</dbReference>
<evidence type="ECO:0000313" key="3">
    <source>
        <dbReference type="Proteomes" id="UP000559182"/>
    </source>
</evidence>
<comment type="caution">
    <text evidence="2">The sequence shown here is derived from an EMBL/GenBank/DDBJ whole genome shotgun (WGS) entry which is preliminary data.</text>
</comment>
<dbReference type="Pfam" id="PF14016">
    <property type="entry name" value="DUF4232"/>
    <property type="match status" value="1"/>
</dbReference>
<evidence type="ECO:0000313" key="2">
    <source>
        <dbReference type="EMBL" id="MBB2893234.1"/>
    </source>
</evidence>
<organism evidence="2 3">
    <name type="scientific">Flexivirga oryzae</name>
    <dbReference type="NCBI Taxonomy" id="1794944"/>
    <lineage>
        <taxon>Bacteria</taxon>
        <taxon>Bacillati</taxon>
        <taxon>Actinomycetota</taxon>
        <taxon>Actinomycetes</taxon>
        <taxon>Micrococcales</taxon>
        <taxon>Dermacoccaceae</taxon>
        <taxon>Flexivirga</taxon>
    </lineage>
</organism>
<evidence type="ECO:0000259" key="1">
    <source>
        <dbReference type="Pfam" id="PF14016"/>
    </source>
</evidence>